<evidence type="ECO:0000259" key="1">
    <source>
        <dbReference type="Pfam" id="PF00535"/>
    </source>
</evidence>
<accession>A0A7W6RX12</accession>
<keyword evidence="2" id="KW-0808">Transferase</keyword>
<dbReference type="Pfam" id="PF00535">
    <property type="entry name" value="Glycos_transf_2"/>
    <property type="match status" value="1"/>
</dbReference>
<organism evidence="2 3">
    <name type="scientific">Rhizobium mongolense</name>
    <dbReference type="NCBI Taxonomy" id="57676"/>
    <lineage>
        <taxon>Bacteria</taxon>
        <taxon>Pseudomonadati</taxon>
        <taxon>Pseudomonadota</taxon>
        <taxon>Alphaproteobacteria</taxon>
        <taxon>Hyphomicrobiales</taxon>
        <taxon>Rhizobiaceae</taxon>
        <taxon>Rhizobium/Agrobacterium group</taxon>
        <taxon>Rhizobium</taxon>
    </lineage>
</organism>
<dbReference type="InterPro" id="IPR029044">
    <property type="entry name" value="Nucleotide-diphossugar_trans"/>
</dbReference>
<evidence type="ECO:0000313" key="3">
    <source>
        <dbReference type="Proteomes" id="UP000533641"/>
    </source>
</evidence>
<sequence length="312" mass="35455">MNIERLRRFPAREIERSYGNLFGSFYRSLDRGGRISDVIADPRSAAMRLIPKAILRLCYHRSGGPLVSIIVATRNNAGTIANSLKSLLDQTHRNIEIIVIDDASDDNSLRIIEDVARHDPRIVTIRNNRQLGTGRSRNLGLRAARGDYITFQDGDDFSEPDRIAAQLAVFANFDDKTLSLCNYVRINATGHSLEINKGRVMKCIISMMFPRKEVIDRVGYFFDGSLSEDSDYYERIKIAFGPSCEVLVFRTLYQALYRPNSSFFSNVQVKEIDSRSVSFERGTQALEALAALKDRHRRMKQGELGIYVGFRE</sequence>
<dbReference type="InterPro" id="IPR001173">
    <property type="entry name" value="Glyco_trans_2-like"/>
</dbReference>
<dbReference type="CDD" id="cd00761">
    <property type="entry name" value="Glyco_tranf_GTA_type"/>
    <property type="match status" value="1"/>
</dbReference>
<protein>
    <submittedName>
        <fullName evidence="2">Glycosyltransferase involved in cell wall biosynthesis</fullName>
    </submittedName>
</protein>
<dbReference type="Proteomes" id="UP000533641">
    <property type="component" value="Unassembled WGS sequence"/>
</dbReference>
<dbReference type="AlphaFoldDB" id="A0A7W6RX12"/>
<dbReference type="PANTHER" id="PTHR22916">
    <property type="entry name" value="GLYCOSYLTRANSFERASE"/>
    <property type="match status" value="1"/>
</dbReference>
<dbReference type="PANTHER" id="PTHR22916:SF3">
    <property type="entry name" value="UDP-GLCNAC:BETAGAL BETA-1,3-N-ACETYLGLUCOSAMINYLTRANSFERASE-LIKE PROTEIN 1"/>
    <property type="match status" value="1"/>
</dbReference>
<feature type="domain" description="Glycosyltransferase 2-like" evidence="1">
    <location>
        <begin position="68"/>
        <end position="189"/>
    </location>
</feature>
<dbReference type="GO" id="GO:0016758">
    <property type="term" value="F:hexosyltransferase activity"/>
    <property type="evidence" value="ECO:0007669"/>
    <property type="project" value="UniProtKB-ARBA"/>
</dbReference>
<dbReference type="Gene3D" id="3.90.550.10">
    <property type="entry name" value="Spore Coat Polysaccharide Biosynthesis Protein SpsA, Chain A"/>
    <property type="match status" value="1"/>
</dbReference>
<reference evidence="2 3" key="1">
    <citation type="submission" date="2020-08" db="EMBL/GenBank/DDBJ databases">
        <title>Genomic Encyclopedia of Type Strains, Phase IV (KMG-V): Genome sequencing to study the core and pangenomes of soil and plant-associated prokaryotes.</title>
        <authorList>
            <person name="Whitman W."/>
        </authorList>
    </citation>
    <scope>NUCLEOTIDE SEQUENCE [LARGE SCALE GENOMIC DNA]</scope>
    <source>
        <strain evidence="2 3">SEMIA 402</strain>
    </source>
</reference>
<proteinExistence type="predicted"/>
<dbReference type="RefSeq" id="WP_183931320.1">
    <property type="nucleotide sequence ID" value="NZ_JACIGM010000036.1"/>
</dbReference>
<comment type="caution">
    <text evidence="2">The sequence shown here is derived from an EMBL/GenBank/DDBJ whole genome shotgun (WGS) entry which is preliminary data.</text>
</comment>
<gene>
    <name evidence="2" type="ORF">GGE12_007480</name>
</gene>
<dbReference type="EMBL" id="JACIGM010000036">
    <property type="protein sequence ID" value="MBB4279661.1"/>
    <property type="molecule type" value="Genomic_DNA"/>
</dbReference>
<evidence type="ECO:0000313" key="2">
    <source>
        <dbReference type="EMBL" id="MBB4279661.1"/>
    </source>
</evidence>
<name>A0A7W6RX12_9HYPH</name>
<dbReference type="SUPFAM" id="SSF53448">
    <property type="entry name" value="Nucleotide-diphospho-sugar transferases"/>
    <property type="match status" value="1"/>
</dbReference>